<evidence type="ECO:0000256" key="3">
    <source>
        <dbReference type="ARBA" id="ARBA00022822"/>
    </source>
</evidence>
<evidence type="ECO:0000256" key="2">
    <source>
        <dbReference type="ARBA" id="ARBA00022679"/>
    </source>
</evidence>
<dbReference type="OrthoDB" id="9768896at2"/>
<dbReference type="Gene3D" id="3.40.1030.10">
    <property type="entry name" value="Nucleoside phosphorylase/phosphoribosyltransferase catalytic domain"/>
    <property type="match status" value="1"/>
</dbReference>
<dbReference type="EC" id="2.4.2.18" evidence="6"/>
<dbReference type="PANTHER" id="PTHR43285">
    <property type="entry name" value="ANTHRANILATE PHOSPHORIBOSYLTRANSFERASE"/>
    <property type="match status" value="1"/>
</dbReference>
<dbReference type="InterPro" id="IPR005940">
    <property type="entry name" value="Anthranilate_Pribosyl_Tfrase"/>
</dbReference>
<keyword evidence="7" id="KW-1185">Reference proteome</keyword>
<proteinExistence type="predicted"/>
<dbReference type="RefSeq" id="WP_014702678.1">
    <property type="nucleotide sequence ID" value="NC_017856.1"/>
</dbReference>
<dbReference type="SUPFAM" id="SSF52418">
    <property type="entry name" value="Nucleoside phosphorylase/phosphoribosyltransferase catalytic domain"/>
    <property type="match status" value="1"/>
</dbReference>
<dbReference type="Pfam" id="PF02885">
    <property type="entry name" value="Glycos_trans_3N"/>
    <property type="match status" value="1"/>
</dbReference>
<dbReference type="InterPro" id="IPR000312">
    <property type="entry name" value="Glycosyl_Trfase_fam3"/>
</dbReference>
<evidence type="ECO:0000259" key="5">
    <source>
        <dbReference type="Pfam" id="PF02885"/>
    </source>
</evidence>
<keyword evidence="3" id="KW-0822">Tryptophan biosynthesis</keyword>
<keyword evidence="3" id="KW-0057">Aromatic amino acid biosynthesis</keyword>
<dbReference type="Proteomes" id="UP000009145">
    <property type="component" value="Chromosome"/>
</dbReference>
<organism evidence="6 7">
    <name type="scientific">Methylophaga frappieri (strain ATCC BAA-2434 / DSM 25690 / JAM7)</name>
    <dbReference type="NCBI Taxonomy" id="754477"/>
    <lineage>
        <taxon>Bacteria</taxon>
        <taxon>Pseudomonadati</taxon>
        <taxon>Pseudomonadota</taxon>
        <taxon>Gammaproteobacteria</taxon>
        <taxon>Thiotrichales</taxon>
        <taxon>Piscirickettsiaceae</taxon>
        <taxon>Methylophaga</taxon>
    </lineage>
</organism>
<dbReference type="EMBL" id="CP003380">
    <property type="protein sequence ID" value="AFJ01225.1"/>
    <property type="molecule type" value="Genomic_DNA"/>
</dbReference>
<feature type="domain" description="Glycosyl transferase family 3" evidence="4">
    <location>
        <begin position="102"/>
        <end position="338"/>
    </location>
</feature>
<dbReference type="HOGENOM" id="CLU_034315_0_0_6"/>
<sequence>MTAVAEAIKKVATGPHLSKDLTLDESRAAMQAILAGEVDPVQAAVLLIALRMKRETDDENLGMLQAMQAVTAQENLSMDDVMILSDPFNGFGRHCPVAAFLPAVLAACGLPTVSQGVYEMGPKFGVTHAQVLSAAGRHVSLSASQISAQLKSPECGWAYSDQAQLTPGLFALQTLRKLIIKRPSLATLEKLLMPVKARRTHLLIGFVHKAYPPVLDFLARAAGYDSAFIVRGLEGGVVPTLRETSMNYLLQDGTLHDMPIDPADFGINQATRGVVANANQADAKQTAELGLAALAGDSGVTRDVLILGGAMALLQTGKQASPQHAADQIRAVLDDGSATAHFQQAT</sequence>
<dbReference type="KEGG" id="mec:Q7C_40"/>
<dbReference type="SUPFAM" id="SSF47648">
    <property type="entry name" value="Nucleoside phosphorylase/phosphoribosyltransferase N-terminal domain"/>
    <property type="match status" value="1"/>
</dbReference>
<dbReference type="AlphaFoldDB" id="I1YE82"/>
<evidence type="ECO:0000259" key="4">
    <source>
        <dbReference type="Pfam" id="PF00591"/>
    </source>
</evidence>
<keyword evidence="1 6" id="KW-0328">Glycosyltransferase</keyword>
<dbReference type="GO" id="GO:0005829">
    <property type="term" value="C:cytosol"/>
    <property type="evidence" value="ECO:0007669"/>
    <property type="project" value="TreeGrafter"/>
</dbReference>
<dbReference type="Gene3D" id="1.20.970.10">
    <property type="entry name" value="Transferase, Pyrimidine Nucleoside Phosphorylase, Chain C"/>
    <property type="match status" value="1"/>
</dbReference>
<protein>
    <submittedName>
        <fullName evidence="6">Anthranilate phosphoribosyltransferase</fullName>
        <ecNumber evidence="6">2.4.2.18</ecNumber>
    </submittedName>
</protein>
<name>I1YE82_METFJ</name>
<evidence type="ECO:0000313" key="6">
    <source>
        <dbReference type="EMBL" id="AFJ01225.1"/>
    </source>
</evidence>
<dbReference type="GO" id="GO:0000162">
    <property type="term" value="P:L-tryptophan biosynthetic process"/>
    <property type="evidence" value="ECO:0007669"/>
    <property type="project" value="UniProtKB-KW"/>
</dbReference>
<dbReference type="eggNOG" id="COG0547">
    <property type="taxonomic scope" value="Bacteria"/>
</dbReference>
<dbReference type="InterPro" id="IPR036320">
    <property type="entry name" value="Glycosyl_Trfase_fam3_N_dom_sf"/>
</dbReference>
<dbReference type="Pfam" id="PF00591">
    <property type="entry name" value="Glycos_transf_3"/>
    <property type="match status" value="1"/>
</dbReference>
<dbReference type="GO" id="GO:0004048">
    <property type="term" value="F:anthranilate phosphoribosyltransferase activity"/>
    <property type="evidence" value="ECO:0007669"/>
    <property type="project" value="UniProtKB-EC"/>
</dbReference>
<dbReference type="InterPro" id="IPR035902">
    <property type="entry name" value="Nuc_phospho_transferase"/>
</dbReference>
<dbReference type="STRING" id="754477.Q7C_40"/>
<gene>
    <name evidence="6" type="ordered locus">Q7C_40</name>
</gene>
<dbReference type="PANTHER" id="PTHR43285:SF3">
    <property type="entry name" value="SLL1634 PROTEIN"/>
    <property type="match status" value="1"/>
</dbReference>
<keyword evidence="2 6" id="KW-0808">Transferase</keyword>
<dbReference type="InterPro" id="IPR017459">
    <property type="entry name" value="Glycosyl_Trfase_fam3_N_dom"/>
</dbReference>
<evidence type="ECO:0000313" key="7">
    <source>
        <dbReference type="Proteomes" id="UP000009145"/>
    </source>
</evidence>
<evidence type="ECO:0000256" key="1">
    <source>
        <dbReference type="ARBA" id="ARBA00022676"/>
    </source>
</evidence>
<dbReference type="PATRIC" id="fig|754477.3.peg.41"/>
<reference evidence="6 7" key="1">
    <citation type="journal article" date="2012" name="J. Bacteriol.">
        <title>Complete genome sequences of Methylophaga sp. strain JAM1 and Methylophaga sp. strain JAM7.</title>
        <authorList>
            <person name="Villeneuve C."/>
            <person name="Martineau C."/>
            <person name="Mauffrey F."/>
            <person name="Villemur R."/>
        </authorList>
    </citation>
    <scope>NUCLEOTIDE SEQUENCE [LARGE SCALE GENOMIC DNA]</scope>
    <source>
        <strain evidence="6 7">JAM7</strain>
    </source>
</reference>
<keyword evidence="3" id="KW-0028">Amino-acid biosynthesis</keyword>
<accession>I1YE82</accession>
<feature type="domain" description="Glycosyl transferase family 3 N-terminal" evidence="5">
    <location>
        <begin position="6"/>
        <end position="69"/>
    </location>
</feature>